<dbReference type="PANTHER" id="PTHR11804">
    <property type="entry name" value="PROTEASE M3 THIMET OLIGOPEPTIDASE-RELATED"/>
    <property type="match status" value="1"/>
</dbReference>
<dbReference type="InterPro" id="IPR011976">
    <property type="entry name" value="Pept_M3B_oligopep-rel"/>
</dbReference>
<dbReference type="CDD" id="cd09606">
    <property type="entry name" value="M3B_PepF"/>
    <property type="match status" value="1"/>
</dbReference>
<evidence type="ECO:0000313" key="2">
    <source>
        <dbReference type="Proteomes" id="UP001596549"/>
    </source>
</evidence>
<dbReference type="SUPFAM" id="SSF55486">
    <property type="entry name" value="Metalloproteases ('zincins'), catalytic domain"/>
    <property type="match status" value="1"/>
</dbReference>
<gene>
    <name evidence="1" type="ORF">ACFQPF_08150</name>
</gene>
<keyword evidence="1" id="KW-0378">Hydrolase</keyword>
<name>A0ABW2NMJ4_9BACL</name>
<comment type="caution">
    <text evidence="1">The sequence shown here is derived from an EMBL/GenBank/DDBJ whole genome shotgun (WGS) entry which is preliminary data.</text>
</comment>
<protein>
    <submittedName>
        <fullName evidence="1">M3 family oligoendopeptidase</fullName>
        <ecNumber evidence="1">3.4.-.-</ecNumber>
    </submittedName>
</protein>
<accession>A0ABW2NMJ4</accession>
<dbReference type="EC" id="3.4.-.-" evidence="1"/>
<dbReference type="EMBL" id="JBHTCP010000013">
    <property type="protein sequence ID" value="MFC7371646.1"/>
    <property type="molecule type" value="Genomic_DNA"/>
</dbReference>
<keyword evidence="2" id="KW-1185">Reference proteome</keyword>
<dbReference type="RefSeq" id="WP_379748406.1">
    <property type="nucleotide sequence ID" value="NZ_JBHTCP010000013.1"/>
</dbReference>
<evidence type="ECO:0000313" key="1">
    <source>
        <dbReference type="EMBL" id="MFC7371646.1"/>
    </source>
</evidence>
<dbReference type="Proteomes" id="UP001596549">
    <property type="component" value="Unassembled WGS sequence"/>
</dbReference>
<dbReference type="PANTHER" id="PTHR11804:SF28">
    <property type="entry name" value="OLIGOENDOPEPTIDASE F"/>
    <property type="match status" value="1"/>
</dbReference>
<proteinExistence type="predicted"/>
<reference evidence="2" key="1">
    <citation type="journal article" date="2019" name="Int. J. Syst. Evol. Microbiol.">
        <title>The Global Catalogue of Microorganisms (GCM) 10K type strain sequencing project: providing services to taxonomists for standard genome sequencing and annotation.</title>
        <authorList>
            <consortium name="The Broad Institute Genomics Platform"/>
            <consortium name="The Broad Institute Genome Sequencing Center for Infectious Disease"/>
            <person name="Wu L."/>
            <person name="Ma J."/>
        </authorList>
    </citation>
    <scope>NUCLEOTIDE SEQUENCE [LARGE SCALE GENOMIC DNA]</scope>
    <source>
        <strain evidence="2">NBRC 106396</strain>
    </source>
</reference>
<dbReference type="GO" id="GO:0016787">
    <property type="term" value="F:hydrolase activity"/>
    <property type="evidence" value="ECO:0007669"/>
    <property type="project" value="UniProtKB-KW"/>
</dbReference>
<dbReference type="Gene3D" id="1.10.1370.30">
    <property type="match status" value="1"/>
</dbReference>
<organism evidence="1 2">
    <name type="scientific">Fictibacillus iocasae</name>
    <dbReference type="NCBI Taxonomy" id="2715437"/>
    <lineage>
        <taxon>Bacteria</taxon>
        <taxon>Bacillati</taxon>
        <taxon>Bacillota</taxon>
        <taxon>Bacilli</taxon>
        <taxon>Bacillales</taxon>
        <taxon>Fictibacillaceae</taxon>
        <taxon>Fictibacillus</taxon>
    </lineage>
</organism>
<dbReference type="InterPro" id="IPR045090">
    <property type="entry name" value="Pept_M3A_M3B"/>
</dbReference>
<dbReference type="NCBIfam" id="TIGR02289">
    <property type="entry name" value="M3_not_pepF"/>
    <property type="match status" value="1"/>
</dbReference>
<sequence length="562" mass="65768">MKFSQFAYKRPNLNEVKVSFNKHLVQFKEAKTFEEQEVAMSSISMIRSEFESMAKIARTRYTINTADEFYKKEQAFMDENLPVYQGLIKTFYEALTTSAFQREIEETHGKQLLKLAELRVKTYSDEVLEDLKLENKLTSEYVNLVASAKIEFDGRELTLAQFAPYMQSEKRETRHQAYLAGGAFFSSHEERFDEIYDKLVKLRTNIAHKLGYKSYVQLGYDRMSRTDYNAADVKVFRDQVRDVIVPLCTELKNKQHERIGTPEFYYYDETFEFPDGNPKPQGDVDWIVERAQSVFQELSDETGRFFAFMTENELMDLHSKKGKAAGGYCTYFSTYQSPFIFTNFNGSDNDIRVLLHEIGHAYQMHASRGYEVPEYQFPTLEACEIHSMSMEFLTYPSMKDFFEGDTEKYLYSHLTGAVEFIPYGVAVDEFQHFVYENPDATPQERRQEWSRLEKIYLPHRNYAGLEYLENGGFWHRQGHIYKSPFYYIDYTLAQICALQFWKRSREDQAAAWRDYDRLCKLGGSLAFTELVKEAGLTSPFHAGCVEDVVQEVRSFLGMHALR</sequence>